<dbReference type="RefSeq" id="WP_059954329.1">
    <property type="nucleotide sequence ID" value="NZ_LPBJ01000047.1"/>
</dbReference>
<dbReference type="InterPro" id="IPR013783">
    <property type="entry name" value="Ig-like_fold"/>
</dbReference>
<dbReference type="InterPro" id="IPR015919">
    <property type="entry name" value="Cadherin-like_sf"/>
</dbReference>
<evidence type="ECO:0000313" key="3">
    <source>
        <dbReference type="Proteomes" id="UP000056453"/>
    </source>
</evidence>
<comment type="caution">
    <text evidence="2">The sequence shown here is derived from an EMBL/GenBank/DDBJ whole genome shotgun (WGS) entry which is preliminary data.</text>
</comment>
<dbReference type="InterPro" id="IPR051553">
    <property type="entry name" value="Ran_GTPase-activating"/>
</dbReference>
<gene>
    <name evidence="2" type="ORF">WJ96_07085</name>
</gene>
<protein>
    <submittedName>
        <fullName evidence="2">Uncharacterized protein</fullName>
    </submittedName>
</protein>
<feature type="chain" id="PRO_5043912896" evidence="1">
    <location>
        <begin position="19"/>
        <end position="772"/>
    </location>
</feature>
<dbReference type="InterPro" id="IPR009091">
    <property type="entry name" value="RCC1/BLIP-II"/>
</dbReference>
<dbReference type="PANTHER" id="PTHR45982:SF1">
    <property type="entry name" value="REGULATOR OF CHROMOSOME CONDENSATION"/>
    <property type="match status" value="1"/>
</dbReference>
<dbReference type="Pfam" id="PF13540">
    <property type="entry name" value="RCC1_2"/>
    <property type="match status" value="1"/>
</dbReference>
<dbReference type="Proteomes" id="UP000056453">
    <property type="component" value="Unassembled WGS sequence"/>
</dbReference>
<evidence type="ECO:0000313" key="2">
    <source>
        <dbReference type="EMBL" id="KVP98277.1"/>
    </source>
</evidence>
<sequence>MKKLLLASKLAACLPAFAGQFFVVVPIPGKSTTGAPAINVSLAGYALPAGLAGQPYAGFDFKSLLSVSGDPSYTGYGVHWSVVSGSLPAGLTLNSDGTLSGTPTAGGTSNFQVMARYKTKAGQQSYQVLVGTLTVGLAAGSPPDAILGQAYRYDLKTLLTVTGDNAYTGAGVTWGVVSSTLPAGLYLTSDGWIGGTPTASGTGSITARATYKGVNGQQTYQVVSLAVQVALKTDTPPQAIVGQAYSYDVKPLLTVTGDPAYTGPGQATWRVAGGSLPAGLSLAANGVISGTPTAAGSGPVSLEASYRSVTGQQTYQVVSLNIQVTLNGASIPKAKVGNAYAGFDFKPQVAVTGDTGYNLGQVGFTAANLPAGLSLNNGVLSGTPTTPSAPAGASFQVVASYRGVTGQQTYTILVDSQYLTVTSIASGWGHTCAVTPSGGAKCWGYNYYGELGNNSTAQSNVPVDVVGLTSGVASISAGTYHTCAVTTAGGVKCWGYNYYGALGNNSTSNSSIPVDVYGLTSGAAKVSVGQYHSCAVTVGGGAKCWGMNNYGQLGNNSASQSNVPVDVSGLSSGVSSISGGTYHSCAVTAAGGAKCWGYNTSGQLGNNSTTQSLVPVDVYGLTSGVSSITSGSSYACAVTTAGAKCWGDNLNGQLGNNSTTRSSVPVSVYGLASGVSSISAGSGHACALTTAGGVKCWGYNANGQLGNNSTTQSLVPVDVYGLTSGVTRVAAGEWQTCASTAGGAKCWGNNASGQLGISSTTQSNVPADVANP</sequence>
<dbReference type="GO" id="GO:0005737">
    <property type="term" value="C:cytoplasm"/>
    <property type="evidence" value="ECO:0007669"/>
    <property type="project" value="TreeGrafter"/>
</dbReference>
<dbReference type="InterPro" id="IPR000408">
    <property type="entry name" value="Reg_chr_condens"/>
</dbReference>
<dbReference type="SUPFAM" id="SSF50985">
    <property type="entry name" value="RCC1/BLIP-II"/>
    <property type="match status" value="2"/>
</dbReference>
<organism evidence="2 3">
    <name type="scientific">Burkholderia ubonensis</name>
    <dbReference type="NCBI Taxonomy" id="101571"/>
    <lineage>
        <taxon>Bacteria</taxon>
        <taxon>Pseudomonadati</taxon>
        <taxon>Pseudomonadota</taxon>
        <taxon>Betaproteobacteria</taxon>
        <taxon>Burkholderiales</taxon>
        <taxon>Burkholderiaceae</taxon>
        <taxon>Burkholderia</taxon>
        <taxon>Burkholderia cepacia complex</taxon>
    </lineage>
</organism>
<evidence type="ECO:0000256" key="1">
    <source>
        <dbReference type="SAM" id="SignalP"/>
    </source>
</evidence>
<dbReference type="EMBL" id="LPBJ01000047">
    <property type="protein sequence ID" value="KVP98277.1"/>
    <property type="molecule type" value="Genomic_DNA"/>
</dbReference>
<dbReference type="PANTHER" id="PTHR45982">
    <property type="entry name" value="REGULATOR OF CHROMOSOME CONDENSATION"/>
    <property type="match status" value="1"/>
</dbReference>
<keyword evidence="3" id="KW-1185">Reference proteome</keyword>
<dbReference type="Gene3D" id="2.130.10.30">
    <property type="entry name" value="Regulator of chromosome condensation 1/beta-lactamase-inhibitor protein II"/>
    <property type="match status" value="2"/>
</dbReference>
<feature type="signal peptide" evidence="1">
    <location>
        <begin position="1"/>
        <end position="18"/>
    </location>
</feature>
<accession>A0AAW3MZN4</accession>
<keyword evidence="1" id="KW-0732">Signal</keyword>
<dbReference type="AlphaFoldDB" id="A0AAW3MZN4"/>
<dbReference type="GO" id="GO:0016020">
    <property type="term" value="C:membrane"/>
    <property type="evidence" value="ECO:0007669"/>
    <property type="project" value="InterPro"/>
</dbReference>
<proteinExistence type="predicted"/>
<dbReference type="SUPFAM" id="SSF49313">
    <property type="entry name" value="Cadherin-like"/>
    <property type="match status" value="1"/>
</dbReference>
<name>A0AAW3MZN4_9BURK</name>
<dbReference type="GO" id="GO:0005085">
    <property type="term" value="F:guanyl-nucleotide exchange factor activity"/>
    <property type="evidence" value="ECO:0007669"/>
    <property type="project" value="TreeGrafter"/>
</dbReference>
<dbReference type="PROSITE" id="PS50012">
    <property type="entry name" value="RCC1_3"/>
    <property type="match status" value="7"/>
</dbReference>
<dbReference type="PRINTS" id="PR00633">
    <property type="entry name" value="RCCNDNSATION"/>
</dbReference>
<dbReference type="Pfam" id="PF00415">
    <property type="entry name" value="RCC1"/>
    <property type="match status" value="4"/>
</dbReference>
<reference evidence="2 3" key="1">
    <citation type="submission" date="2015-11" db="EMBL/GenBank/DDBJ databases">
        <title>Expanding the genomic diversity of Burkholderia species for the development of highly accurate diagnostics.</title>
        <authorList>
            <person name="Sahl J."/>
            <person name="Keim P."/>
            <person name="Wagner D."/>
        </authorList>
    </citation>
    <scope>NUCLEOTIDE SEQUENCE [LARGE SCALE GENOMIC DNA]</scope>
    <source>
        <strain evidence="2 3">MSMB1808WGS</strain>
    </source>
</reference>
<dbReference type="Gene3D" id="2.60.40.10">
    <property type="entry name" value="Immunoglobulins"/>
    <property type="match status" value="3"/>
</dbReference>
<dbReference type="GO" id="GO:0005509">
    <property type="term" value="F:calcium ion binding"/>
    <property type="evidence" value="ECO:0007669"/>
    <property type="project" value="InterPro"/>
</dbReference>
<dbReference type="Pfam" id="PF05345">
    <property type="entry name" value="He_PIG"/>
    <property type="match status" value="4"/>
</dbReference>